<keyword evidence="4" id="KW-1185">Reference proteome</keyword>
<evidence type="ECO:0000259" key="2">
    <source>
        <dbReference type="Pfam" id="PF13439"/>
    </source>
</evidence>
<dbReference type="InterPro" id="IPR050194">
    <property type="entry name" value="Glycosyltransferase_grp1"/>
</dbReference>
<evidence type="ECO:0000313" key="3">
    <source>
        <dbReference type="EMBL" id="AUW94373.1"/>
    </source>
</evidence>
<dbReference type="Proteomes" id="UP000325292">
    <property type="component" value="Chromosome"/>
</dbReference>
<proteinExistence type="predicted"/>
<reference evidence="3 4" key="1">
    <citation type="journal article" date="2019" name="Sci. Rep.">
        <title>Sulfobacillus thermotolerans: new insights into resistance and metabolic capacities of acidophilic chemolithotrophs.</title>
        <authorList>
            <person name="Panyushkina A.E."/>
            <person name="Babenko V.V."/>
            <person name="Nikitina A.S."/>
            <person name="Selezneva O.V."/>
            <person name="Tsaplina I.A."/>
            <person name="Letarova M.A."/>
            <person name="Kostryukova E.S."/>
            <person name="Letarov A.V."/>
        </authorList>
    </citation>
    <scope>NUCLEOTIDE SEQUENCE [LARGE SCALE GENOMIC DNA]</scope>
    <source>
        <strain evidence="3 4">Kr1</strain>
    </source>
</reference>
<dbReference type="EMBL" id="CP019454">
    <property type="protein sequence ID" value="AUW94373.1"/>
    <property type="molecule type" value="Genomic_DNA"/>
</dbReference>
<dbReference type="PANTHER" id="PTHR45947:SF3">
    <property type="entry name" value="SULFOQUINOVOSYL TRANSFERASE SQD2"/>
    <property type="match status" value="1"/>
</dbReference>
<evidence type="ECO:0000313" key="4">
    <source>
        <dbReference type="Proteomes" id="UP000325292"/>
    </source>
</evidence>
<name>A0ABN5H446_9FIRM</name>
<feature type="domain" description="Glycosyl transferase family 1" evidence="1">
    <location>
        <begin position="186"/>
        <end position="349"/>
    </location>
</feature>
<dbReference type="Pfam" id="PF00534">
    <property type="entry name" value="Glycos_transf_1"/>
    <property type="match status" value="1"/>
</dbReference>
<evidence type="ECO:0000259" key="1">
    <source>
        <dbReference type="Pfam" id="PF00534"/>
    </source>
</evidence>
<protein>
    <recommendedName>
        <fullName evidence="5">Glycosyl transferase family 1</fullName>
    </recommendedName>
</protein>
<feature type="domain" description="Glycosyltransferase subfamily 4-like N-terminal" evidence="2">
    <location>
        <begin position="16"/>
        <end position="174"/>
    </location>
</feature>
<dbReference type="CDD" id="cd03801">
    <property type="entry name" value="GT4_PimA-like"/>
    <property type="match status" value="1"/>
</dbReference>
<dbReference type="InterPro" id="IPR001296">
    <property type="entry name" value="Glyco_trans_1"/>
</dbReference>
<dbReference type="Gene3D" id="3.40.50.2000">
    <property type="entry name" value="Glycogen Phosphorylase B"/>
    <property type="match status" value="2"/>
</dbReference>
<dbReference type="PANTHER" id="PTHR45947">
    <property type="entry name" value="SULFOQUINOVOSYL TRANSFERASE SQD2"/>
    <property type="match status" value="1"/>
</dbReference>
<evidence type="ECO:0008006" key="5">
    <source>
        <dbReference type="Google" id="ProtNLM"/>
    </source>
</evidence>
<gene>
    <name evidence="3" type="ORF">BXT84_10825</name>
</gene>
<sequence>MKIAHIAATFPPYMAGTGNVAYNQALVLHERGYDVTVFTAEPPGGLTESLEIPFEVRYLPAAFRLGNAPLTPSLLHALRGFDLIHLHYPYIFGAELTLAAAKRYRIPYVITYHNQLLQPGSWKQGLFSLYNRLMEPIILKNSAAIMAVSLDHFQSLHLRNTHQVVVEVPNGVDTGLFHPLDKIACRTQLGWPLDRPIVLFVGALDSAHRFKNVPVLVEAVKRIQTILPVFTVIAGGGDLQLEFEAAAQGAAHFVGNINAPFLPVYYSAADVTVLPSSTPESFGLVLVESMACETPVIATDLPGVRTVVAPGNTGLLVPPEDVDALSEALLTLFQDTARLRQYGHNSRHWVEQKYSWATVVDALENVYQQVNMPLGHGISQEAPYAG</sequence>
<accession>A0ABN5H446</accession>
<organism evidence="3 4">
    <name type="scientific">Sulfobacillus thermotolerans</name>
    <dbReference type="NCBI Taxonomy" id="338644"/>
    <lineage>
        <taxon>Bacteria</taxon>
        <taxon>Bacillati</taxon>
        <taxon>Bacillota</taxon>
        <taxon>Clostridia</taxon>
        <taxon>Eubacteriales</taxon>
        <taxon>Clostridiales Family XVII. Incertae Sedis</taxon>
        <taxon>Sulfobacillus</taxon>
    </lineage>
</organism>
<dbReference type="Pfam" id="PF13439">
    <property type="entry name" value="Glyco_transf_4"/>
    <property type="match status" value="1"/>
</dbReference>
<dbReference type="SUPFAM" id="SSF53756">
    <property type="entry name" value="UDP-Glycosyltransferase/glycogen phosphorylase"/>
    <property type="match status" value="1"/>
</dbReference>
<dbReference type="InterPro" id="IPR028098">
    <property type="entry name" value="Glyco_trans_4-like_N"/>
</dbReference>